<evidence type="ECO:0000313" key="3">
    <source>
        <dbReference type="Proteomes" id="UP000020218"/>
    </source>
</evidence>
<dbReference type="PATRIC" id="fig|1454001.3.peg.3639"/>
<organism evidence="2 3">
    <name type="scientific">Candidatus Accumulibacter adjunctus</name>
    <dbReference type="NCBI Taxonomy" id="1454001"/>
    <lineage>
        <taxon>Bacteria</taxon>
        <taxon>Pseudomonadati</taxon>
        <taxon>Pseudomonadota</taxon>
        <taxon>Betaproteobacteria</taxon>
        <taxon>Candidatus Accumulibacter</taxon>
    </lineage>
</organism>
<dbReference type="Proteomes" id="UP000020218">
    <property type="component" value="Unassembled WGS sequence"/>
</dbReference>
<dbReference type="Gene3D" id="3.30.450.40">
    <property type="match status" value="1"/>
</dbReference>
<name>A0A011PEZ4_9PROT</name>
<dbReference type="InterPro" id="IPR029016">
    <property type="entry name" value="GAF-like_dom_sf"/>
</dbReference>
<dbReference type="Pfam" id="PF01590">
    <property type="entry name" value="GAF"/>
    <property type="match status" value="1"/>
</dbReference>
<dbReference type="EMBL" id="JFAX01000032">
    <property type="protein sequence ID" value="EXI64854.1"/>
    <property type="molecule type" value="Genomic_DNA"/>
</dbReference>
<evidence type="ECO:0000313" key="2">
    <source>
        <dbReference type="EMBL" id="EXI64854.1"/>
    </source>
</evidence>
<dbReference type="SMART" id="SM00065">
    <property type="entry name" value="GAF"/>
    <property type="match status" value="1"/>
</dbReference>
<evidence type="ECO:0000259" key="1">
    <source>
        <dbReference type="SMART" id="SM00065"/>
    </source>
</evidence>
<gene>
    <name evidence="2" type="ORF">AW08_03602</name>
</gene>
<keyword evidence="3" id="KW-1185">Reference proteome</keyword>
<reference evidence="2" key="1">
    <citation type="submission" date="2014-02" db="EMBL/GenBank/DDBJ databases">
        <title>Expanding our view of genomic diversity in Candidatus Accumulibacter clades.</title>
        <authorList>
            <person name="Skennerton C.T."/>
            <person name="Barr J.J."/>
            <person name="Slater F.R."/>
            <person name="Bond P.L."/>
            <person name="Tyson G.W."/>
        </authorList>
    </citation>
    <scope>NUCLEOTIDE SEQUENCE [LARGE SCALE GENOMIC DNA]</scope>
</reference>
<protein>
    <submittedName>
        <fullName evidence="2">Nif-specific regulatory protein</fullName>
    </submittedName>
</protein>
<sequence>MVATENLLLRLKQFAGLLEEAGGEDSLQRLAETTARILDSERCSLMLRSEDEQSQLRWRVCASFGPLPERAYLEDVRAGEGIAGRVAASGETLLVTDIDRSEFASCARRADDPRKSLLCVPVRHAGSVIGVLNVSAHRTGRAFGLDDLHLLEIVALLVGKAIQIRQLQGLLNSRFAQLALLDLAEKDIGQALASPLPNPDQVARIIARSFYKEMNRVGLGPRQIVNAASEIIEQLSGSLVRHSRRLDREGPEAGGAARPPA</sequence>
<dbReference type="STRING" id="1454001.AW08_03602"/>
<dbReference type="AlphaFoldDB" id="A0A011PEZ4"/>
<feature type="domain" description="GAF" evidence="1">
    <location>
        <begin position="22"/>
        <end position="172"/>
    </location>
</feature>
<comment type="caution">
    <text evidence="2">The sequence shown here is derived from an EMBL/GenBank/DDBJ whole genome shotgun (WGS) entry which is preliminary data.</text>
</comment>
<dbReference type="InterPro" id="IPR003018">
    <property type="entry name" value="GAF"/>
</dbReference>
<dbReference type="SUPFAM" id="SSF55781">
    <property type="entry name" value="GAF domain-like"/>
    <property type="match status" value="1"/>
</dbReference>
<accession>A0A011PEZ4</accession>
<proteinExistence type="predicted"/>